<name>A0ABU6T6U8_9FABA</name>
<feature type="region of interest" description="Disordered" evidence="1">
    <location>
        <begin position="1"/>
        <end position="31"/>
    </location>
</feature>
<accession>A0ABU6T6U8</accession>
<proteinExistence type="predicted"/>
<organism evidence="2 3">
    <name type="scientific">Stylosanthes scabra</name>
    <dbReference type="NCBI Taxonomy" id="79078"/>
    <lineage>
        <taxon>Eukaryota</taxon>
        <taxon>Viridiplantae</taxon>
        <taxon>Streptophyta</taxon>
        <taxon>Embryophyta</taxon>
        <taxon>Tracheophyta</taxon>
        <taxon>Spermatophyta</taxon>
        <taxon>Magnoliopsida</taxon>
        <taxon>eudicotyledons</taxon>
        <taxon>Gunneridae</taxon>
        <taxon>Pentapetalae</taxon>
        <taxon>rosids</taxon>
        <taxon>fabids</taxon>
        <taxon>Fabales</taxon>
        <taxon>Fabaceae</taxon>
        <taxon>Papilionoideae</taxon>
        <taxon>50 kb inversion clade</taxon>
        <taxon>dalbergioids sensu lato</taxon>
        <taxon>Dalbergieae</taxon>
        <taxon>Pterocarpus clade</taxon>
        <taxon>Stylosanthes</taxon>
    </lineage>
</organism>
<comment type="caution">
    <text evidence="2">The sequence shown here is derived from an EMBL/GenBank/DDBJ whole genome shotgun (WGS) entry which is preliminary data.</text>
</comment>
<dbReference type="EMBL" id="JASCZI010090658">
    <property type="protein sequence ID" value="MED6144265.1"/>
    <property type="molecule type" value="Genomic_DNA"/>
</dbReference>
<evidence type="ECO:0000256" key="1">
    <source>
        <dbReference type="SAM" id="MobiDB-lite"/>
    </source>
</evidence>
<evidence type="ECO:0000313" key="3">
    <source>
        <dbReference type="Proteomes" id="UP001341840"/>
    </source>
</evidence>
<sequence>MGEEENEARGRRRKGEREEGRRHKCDWRWSSPKKAPTVSKVIVFVKREQEWCGGERILIKPKEGTLPLLLLRELVSGSSLRKEKKAFGGERGLTRTASVEAT</sequence>
<gene>
    <name evidence="2" type="ORF">PIB30_014125</name>
</gene>
<protein>
    <submittedName>
        <fullName evidence="2">Uncharacterized protein</fullName>
    </submittedName>
</protein>
<dbReference type="Proteomes" id="UP001341840">
    <property type="component" value="Unassembled WGS sequence"/>
</dbReference>
<reference evidence="2 3" key="1">
    <citation type="journal article" date="2023" name="Plants (Basel)">
        <title>Bridging the Gap: Combining Genomics and Transcriptomics Approaches to Understand Stylosanthes scabra, an Orphan Legume from the Brazilian Caatinga.</title>
        <authorList>
            <person name="Ferreira-Neto J.R.C."/>
            <person name="da Silva M.D."/>
            <person name="Binneck E."/>
            <person name="de Melo N.F."/>
            <person name="da Silva R.H."/>
            <person name="de Melo A.L.T.M."/>
            <person name="Pandolfi V."/>
            <person name="Bustamante F.O."/>
            <person name="Brasileiro-Vidal A.C."/>
            <person name="Benko-Iseppon A.M."/>
        </authorList>
    </citation>
    <scope>NUCLEOTIDE SEQUENCE [LARGE SCALE GENOMIC DNA]</scope>
    <source>
        <tissue evidence="2">Leaves</tissue>
    </source>
</reference>
<evidence type="ECO:0000313" key="2">
    <source>
        <dbReference type="EMBL" id="MED6144265.1"/>
    </source>
</evidence>
<keyword evidence="3" id="KW-1185">Reference proteome</keyword>